<proteinExistence type="predicted"/>
<sequence length="94" mass="9592">MSQRTGITKFVGNVLEEAKDFADSVLDRTRDLEHDLRNAVSKPLKPTTQNTAPPPASPHAASASAGVSVAGNAQAREDSGLSGRPGSPVTGGPA</sequence>
<dbReference type="Proteomes" id="UP001500403">
    <property type="component" value="Unassembled WGS sequence"/>
</dbReference>
<feature type="region of interest" description="Disordered" evidence="1">
    <location>
        <begin position="34"/>
        <end position="94"/>
    </location>
</feature>
<evidence type="ECO:0000313" key="3">
    <source>
        <dbReference type="Proteomes" id="UP001500403"/>
    </source>
</evidence>
<protein>
    <submittedName>
        <fullName evidence="2">Uncharacterized protein</fullName>
    </submittedName>
</protein>
<dbReference type="RefSeq" id="WP_344494633.1">
    <property type="nucleotide sequence ID" value="NZ_BAAAUD010000026.1"/>
</dbReference>
<gene>
    <name evidence="2" type="ORF">GCM10010446_26220</name>
</gene>
<name>A0ABN3X730_9ACTN</name>
<accession>A0ABN3X730</accession>
<evidence type="ECO:0000313" key="2">
    <source>
        <dbReference type="EMBL" id="GAA2939596.1"/>
    </source>
</evidence>
<reference evidence="2 3" key="1">
    <citation type="journal article" date="2019" name="Int. J. Syst. Evol. Microbiol.">
        <title>The Global Catalogue of Microorganisms (GCM) 10K type strain sequencing project: providing services to taxonomists for standard genome sequencing and annotation.</title>
        <authorList>
            <consortium name="The Broad Institute Genomics Platform"/>
            <consortium name="The Broad Institute Genome Sequencing Center for Infectious Disease"/>
            <person name="Wu L."/>
            <person name="Ma J."/>
        </authorList>
    </citation>
    <scope>NUCLEOTIDE SEQUENCE [LARGE SCALE GENOMIC DNA]</scope>
    <source>
        <strain evidence="2 3">JCM 9088</strain>
    </source>
</reference>
<keyword evidence="3" id="KW-1185">Reference proteome</keyword>
<feature type="compositionally biased region" description="Low complexity" evidence="1">
    <location>
        <begin position="58"/>
        <end position="74"/>
    </location>
</feature>
<comment type="caution">
    <text evidence="2">The sequence shown here is derived from an EMBL/GenBank/DDBJ whole genome shotgun (WGS) entry which is preliminary data.</text>
</comment>
<dbReference type="EMBL" id="BAAAUD010000026">
    <property type="protein sequence ID" value="GAA2939596.1"/>
    <property type="molecule type" value="Genomic_DNA"/>
</dbReference>
<organism evidence="2 3">
    <name type="scientific">Streptomyces enissocaesilis</name>
    <dbReference type="NCBI Taxonomy" id="332589"/>
    <lineage>
        <taxon>Bacteria</taxon>
        <taxon>Bacillati</taxon>
        <taxon>Actinomycetota</taxon>
        <taxon>Actinomycetes</taxon>
        <taxon>Kitasatosporales</taxon>
        <taxon>Streptomycetaceae</taxon>
        <taxon>Streptomyces</taxon>
        <taxon>Streptomyces rochei group</taxon>
    </lineage>
</organism>
<evidence type="ECO:0000256" key="1">
    <source>
        <dbReference type="SAM" id="MobiDB-lite"/>
    </source>
</evidence>